<evidence type="ECO:0000313" key="2">
    <source>
        <dbReference type="Proteomes" id="UP000239156"/>
    </source>
</evidence>
<organism evidence="1 2">
    <name type="scientific">Puccinia striiformis</name>
    <dbReference type="NCBI Taxonomy" id="27350"/>
    <lineage>
        <taxon>Eukaryota</taxon>
        <taxon>Fungi</taxon>
        <taxon>Dikarya</taxon>
        <taxon>Basidiomycota</taxon>
        <taxon>Pucciniomycotina</taxon>
        <taxon>Pucciniomycetes</taxon>
        <taxon>Pucciniales</taxon>
        <taxon>Pucciniaceae</taxon>
        <taxon>Puccinia</taxon>
    </lineage>
</organism>
<keyword evidence="2" id="KW-1185">Reference proteome</keyword>
<accession>A0A2S4W2C7</accession>
<dbReference type="Proteomes" id="UP000239156">
    <property type="component" value="Unassembled WGS sequence"/>
</dbReference>
<dbReference type="AlphaFoldDB" id="A0A2S4W2C7"/>
<dbReference type="EMBL" id="PKSL01000010">
    <property type="protein sequence ID" value="POW15898.1"/>
    <property type="molecule type" value="Genomic_DNA"/>
</dbReference>
<sequence>DKAAQIRSHCPRSSKGSPCKGCQFTKDGKNWRLKCHCGKGESILLTNGQLQGAQRHWEGNVAKPVAKVQIQVAFCQDWARIKIIDCVDSSPSTYHSGPPQDEICLRLFNTTQDSVLSKDKQKLLQDTINQEARWEIRHHNRHFPAKTNQKHTVCDEYLEVHKDGFLLSAINMKYTDADNINIMAGNRFQEKHRLFEQVNLLAISLEQATKKDNLTFWKVFWPKRKLTNSMTLALSRG</sequence>
<name>A0A2S4W2C7_9BASI</name>
<comment type="caution">
    <text evidence="1">The sequence shown here is derived from an EMBL/GenBank/DDBJ whole genome shotgun (WGS) entry which is preliminary data.</text>
</comment>
<protein>
    <submittedName>
        <fullName evidence="1">Uncharacterized protein</fullName>
    </submittedName>
</protein>
<proteinExistence type="predicted"/>
<evidence type="ECO:0000313" key="1">
    <source>
        <dbReference type="EMBL" id="POW15898.1"/>
    </source>
</evidence>
<dbReference type="VEuPathDB" id="FungiDB:PSTT_01774"/>
<gene>
    <name evidence="1" type="ORF">PSTT_01774</name>
</gene>
<reference evidence="1" key="1">
    <citation type="submission" date="2017-12" db="EMBL/GenBank/DDBJ databases">
        <title>Gene loss provides genomic basis for host adaptation in cereal stripe rust fungi.</title>
        <authorList>
            <person name="Xia C."/>
        </authorList>
    </citation>
    <scope>NUCLEOTIDE SEQUENCE [LARGE SCALE GENOMIC DNA]</scope>
    <source>
        <strain evidence="1">93-210</strain>
    </source>
</reference>
<feature type="non-terminal residue" evidence="1">
    <location>
        <position position="1"/>
    </location>
</feature>
<dbReference type="VEuPathDB" id="FungiDB:PSHT_06944"/>